<dbReference type="EMBL" id="MU853225">
    <property type="protein sequence ID" value="KAK4125773.1"/>
    <property type="molecule type" value="Genomic_DNA"/>
</dbReference>
<reference evidence="2" key="2">
    <citation type="submission" date="2023-05" db="EMBL/GenBank/DDBJ databases">
        <authorList>
            <consortium name="Lawrence Berkeley National Laboratory"/>
            <person name="Steindorff A."/>
            <person name="Hensen N."/>
            <person name="Bonometti L."/>
            <person name="Westerberg I."/>
            <person name="Brannstrom I.O."/>
            <person name="Guillou S."/>
            <person name="Cros-Aarteil S."/>
            <person name="Calhoun S."/>
            <person name="Haridas S."/>
            <person name="Kuo A."/>
            <person name="Mondo S."/>
            <person name="Pangilinan J."/>
            <person name="Riley R."/>
            <person name="Labutti K."/>
            <person name="Andreopoulos B."/>
            <person name="Lipzen A."/>
            <person name="Chen C."/>
            <person name="Yanf M."/>
            <person name="Daum C."/>
            <person name="Ng V."/>
            <person name="Clum A."/>
            <person name="Ohm R."/>
            <person name="Martin F."/>
            <person name="Silar P."/>
            <person name="Natvig D."/>
            <person name="Lalanne C."/>
            <person name="Gautier V."/>
            <person name="Ament-Velasquez S.L."/>
            <person name="Kruys A."/>
            <person name="Hutchinson M.I."/>
            <person name="Powell A.J."/>
            <person name="Barry K."/>
            <person name="Miller A.N."/>
            <person name="Grigoriev I.V."/>
            <person name="Debuchy R."/>
            <person name="Gladieux P."/>
            <person name="Thoren M.H."/>
            <person name="Johannesson H."/>
        </authorList>
    </citation>
    <scope>NUCLEOTIDE SEQUENCE</scope>
    <source>
        <strain evidence="2">CBS 731.68</strain>
    </source>
</reference>
<protein>
    <recommendedName>
        <fullName evidence="4">Secreted protein</fullName>
    </recommendedName>
</protein>
<evidence type="ECO:0008006" key="4">
    <source>
        <dbReference type="Google" id="ProtNLM"/>
    </source>
</evidence>
<dbReference type="Proteomes" id="UP001302602">
    <property type="component" value="Unassembled WGS sequence"/>
</dbReference>
<keyword evidence="3" id="KW-1185">Reference proteome</keyword>
<evidence type="ECO:0000313" key="3">
    <source>
        <dbReference type="Proteomes" id="UP001302602"/>
    </source>
</evidence>
<dbReference type="GeneID" id="87823354"/>
<evidence type="ECO:0000256" key="1">
    <source>
        <dbReference type="SAM" id="SignalP"/>
    </source>
</evidence>
<evidence type="ECO:0000313" key="2">
    <source>
        <dbReference type="EMBL" id="KAK4125773.1"/>
    </source>
</evidence>
<organism evidence="2 3">
    <name type="scientific">Parathielavia appendiculata</name>
    <dbReference type="NCBI Taxonomy" id="2587402"/>
    <lineage>
        <taxon>Eukaryota</taxon>
        <taxon>Fungi</taxon>
        <taxon>Dikarya</taxon>
        <taxon>Ascomycota</taxon>
        <taxon>Pezizomycotina</taxon>
        <taxon>Sordariomycetes</taxon>
        <taxon>Sordariomycetidae</taxon>
        <taxon>Sordariales</taxon>
        <taxon>Chaetomiaceae</taxon>
        <taxon>Parathielavia</taxon>
    </lineage>
</organism>
<keyword evidence="1" id="KW-0732">Signal</keyword>
<dbReference type="RefSeq" id="XP_062649544.1">
    <property type="nucleotide sequence ID" value="XM_062786586.1"/>
</dbReference>
<gene>
    <name evidence="2" type="ORF">N657DRAFT_278168</name>
</gene>
<reference evidence="2" key="1">
    <citation type="journal article" date="2023" name="Mol. Phylogenet. Evol.">
        <title>Genome-scale phylogeny and comparative genomics of the fungal order Sordariales.</title>
        <authorList>
            <person name="Hensen N."/>
            <person name="Bonometti L."/>
            <person name="Westerberg I."/>
            <person name="Brannstrom I.O."/>
            <person name="Guillou S."/>
            <person name="Cros-Aarteil S."/>
            <person name="Calhoun S."/>
            <person name="Haridas S."/>
            <person name="Kuo A."/>
            <person name="Mondo S."/>
            <person name="Pangilinan J."/>
            <person name="Riley R."/>
            <person name="LaButti K."/>
            <person name="Andreopoulos B."/>
            <person name="Lipzen A."/>
            <person name="Chen C."/>
            <person name="Yan M."/>
            <person name="Daum C."/>
            <person name="Ng V."/>
            <person name="Clum A."/>
            <person name="Steindorff A."/>
            <person name="Ohm R.A."/>
            <person name="Martin F."/>
            <person name="Silar P."/>
            <person name="Natvig D.O."/>
            <person name="Lalanne C."/>
            <person name="Gautier V."/>
            <person name="Ament-Velasquez S.L."/>
            <person name="Kruys A."/>
            <person name="Hutchinson M.I."/>
            <person name="Powell A.J."/>
            <person name="Barry K."/>
            <person name="Miller A.N."/>
            <person name="Grigoriev I.V."/>
            <person name="Debuchy R."/>
            <person name="Gladieux P."/>
            <person name="Hiltunen Thoren M."/>
            <person name="Johannesson H."/>
        </authorList>
    </citation>
    <scope>NUCLEOTIDE SEQUENCE</scope>
    <source>
        <strain evidence="2">CBS 731.68</strain>
    </source>
</reference>
<dbReference type="AlphaFoldDB" id="A0AAN6U3G8"/>
<proteinExistence type="predicted"/>
<feature type="signal peptide" evidence="1">
    <location>
        <begin position="1"/>
        <end position="20"/>
    </location>
</feature>
<sequence>MEVCLRLHTVLLPGLPWCLATPLETFPATYNASWYVSVVRTPLRFASFVDARVTILRISRHMATISSTGRSCPSSRTARTPPMMVGVAAIAGRISLLARPIIKWEATKFLVSP</sequence>
<name>A0AAN6U3G8_9PEZI</name>
<comment type="caution">
    <text evidence="2">The sequence shown here is derived from an EMBL/GenBank/DDBJ whole genome shotgun (WGS) entry which is preliminary data.</text>
</comment>
<accession>A0AAN6U3G8</accession>
<feature type="chain" id="PRO_5043035816" description="Secreted protein" evidence="1">
    <location>
        <begin position="21"/>
        <end position="113"/>
    </location>
</feature>